<dbReference type="InterPro" id="IPR027417">
    <property type="entry name" value="P-loop_NTPase"/>
</dbReference>
<comment type="function">
    <text evidence="10">Cooperates for the ATP-dependent vacuolar transport of bilirubin and glutathione conjugates.</text>
</comment>
<keyword evidence="8 11" id="KW-1133">Transmembrane helix</keyword>
<feature type="domain" description="ABC transporter" evidence="12">
    <location>
        <begin position="1286"/>
        <end position="1529"/>
    </location>
</feature>
<dbReference type="OrthoDB" id="6500128at2759"/>
<feature type="domain" description="ABC transporter" evidence="12">
    <location>
        <begin position="607"/>
        <end position="858"/>
    </location>
</feature>
<dbReference type="InterPro" id="IPR044746">
    <property type="entry name" value="ABCC_6TM_D1"/>
</dbReference>
<evidence type="ECO:0000313" key="14">
    <source>
        <dbReference type="EMBL" id="CCF59911.1"/>
    </source>
</evidence>
<keyword evidence="9 11" id="KW-0472">Membrane</keyword>
<feature type="transmembrane region" description="Helical" evidence="11">
    <location>
        <begin position="137"/>
        <end position="156"/>
    </location>
</feature>
<dbReference type="InterPro" id="IPR056227">
    <property type="entry name" value="TMD0_ABC"/>
</dbReference>
<evidence type="ECO:0000256" key="10">
    <source>
        <dbReference type="ARBA" id="ARBA00053425"/>
    </source>
</evidence>
<dbReference type="PROSITE" id="PS50929">
    <property type="entry name" value="ABC_TM1F"/>
    <property type="match status" value="2"/>
</dbReference>
<dbReference type="eggNOG" id="KOG0054">
    <property type="taxonomic scope" value="Eukaryota"/>
</dbReference>
<dbReference type="RefSeq" id="XP_003959046.1">
    <property type="nucleotide sequence ID" value="XM_003958997.1"/>
</dbReference>
<keyword evidence="2" id="KW-0813">Transport</keyword>
<dbReference type="FunFam" id="3.40.50.300:FF:000565">
    <property type="entry name" value="ABC bile acid transporter"/>
    <property type="match status" value="1"/>
</dbReference>
<evidence type="ECO:0000256" key="1">
    <source>
        <dbReference type="ARBA" id="ARBA00004128"/>
    </source>
</evidence>
<dbReference type="CDD" id="cd03244">
    <property type="entry name" value="ABCC_MRP_domain2"/>
    <property type="match status" value="1"/>
</dbReference>
<feature type="transmembrane region" description="Helical" evidence="11">
    <location>
        <begin position="1218"/>
        <end position="1241"/>
    </location>
</feature>
<feature type="transmembrane region" description="Helical" evidence="11">
    <location>
        <begin position="103"/>
        <end position="125"/>
    </location>
</feature>
<dbReference type="STRING" id="1071382.H2AZW1"/>
<feature type="transmembrane region" description="Helical" evidence="11">
    <location>
        <begin position="1193"/>
        <end position="1212"/>
    </location>
</feature>
<dbReference type="InterPro" id="IPR017871">
    <property type="entry name" value="ABC_transporter-like_CS"/>
</dbReference>
<dbReference type="GO" id="GO:0005524">
    <property type="term" value="F:ATP binding"/>
    <property type="evidence" value="ECO:0007669"/>
    <property type="project" value="UniProtKB-KW"/>
</dbReference>
<proteinExistence type="predicted"/>
<evidence type="ECO:0000256" key="4">
    <source>
        <dbReference type="ARBA" id="ARBA00022692"/>
    </source>
</evidence>
<feature type="transmembrane region" description="Helical" evidence="11">
    <location>
        <begin position="1091"/>
        <end position="1118"/>
    </location>
</feature>
<evidence type="ECO:0000256" key="11">
    <source>
        <dbReference type="SAM" id="Phobius"/>
    </source>
</evidence>
<dbReference type="CDD" id="cd18579">
    <property type="entry name" value="ABC_6TM_ABCC_D1"/>
    <property type="match status" value="1"/>
</dbReference>
<dbReference type="Proteomes" id="UP000005220">
    <property type="component" value="Chromosome 9"/>
</dbReference>
<dbReference type="PROSITE" id="PS50893">
    <property type="entry name" value="ABC_TRANSPORTER_2"/>
    <property type="match status" value="2"/>
</dbReference>
<evidence type="ECO:0008006" key="16">
    <source>
        <dbReference type="Google" id="ProtNLM"/>
    </source>
</evidence>
<keyword evidence="5" id="KW-0677">Repeat</keyword>
<feature type="domain" description="ABC transmembrane type-1" evidence="13">
    <location>
        <begin position="965"/>
        <end position="1249"/>
    </location>
</feature>
<keyword evidence="6" id="KW-0547">Nucleotide-binding</keyword>
<evidence type="ECO:0000256" key="7">
    <source>
        <dbReference type="ARBA" id="ARBA00022840"/>
    </source>
</evidence>
<feature type="domain" description="ABC transmembrane type-1" evidence="13">
    <location>
        <begin position="286"/>
        <end position="571"/>
    </location>
</feature>
<feature type="transmembrane region" description="Helical" evidence="11">
    <location>
        <begin position="347"/>
        <end position="367"/>
    </location>
</feature>
<dbReference type="EMBL" id="HE650829">
    <property type="protein sequence ID" value="CCF59911.1"/>
    <property type="molecule type" value="Genomic_DNA"/>
</dbReference>
<feature type="transmembrane region" description="Helical" evidence="11">
    <location>
        <begin position="1005"/>
        <end position="1029"/>
    </location>
</feature>
<dbReference type="HOGENOM" id="CLU_000604_27_3_1"/>
<evidence type="ECO:0000259" key="13">
    <source>
        <dbReference type="PROSITE" id="PS50929"/>
    </source>
</evidence>
<organism evidence="14 15">
    <name type="scientific">Kazachstania africana (strain ATCC 22294 / BCRC 22015 / CBS 2517 / CECT 1963 / NBRC 1671 / NRRL Y-8276)</name>
    <name type="common">Yeast</name>
    <name type="synonym">Kluyveromyces africanus</name>
    <dbReference type="NCBI Taxonomy" id="1071382"/>
    <lineage>
        <taxon>Eukaryota</taxon>
        <taxon>Fungi</taxon>
        <taxon>Dikarya</taxon>
        <taxon>Ascomycota</taxon>
        <taxon>Saccharomycotina</taxon>
        <taxon>Saccharomycetes</taxon>
        <taxon>Saccharomycetales</taxon>
        <taxon>Saccharomycetaceae</taxon>
        <taxon>Kazachstania</taxon>
    </lineage>
</organism>
<evidence type="ECO:0000256" key="2">
    <source>
        <dbReference type="ARBA" id="ARBA00022448"/>
    </source>
</evidence>
<feature type="transmembrane region" description="Helical" evidence="11">
    <location>
        <begin position="20"/>
        <end position="43"/>
    </location>
</feature>
<feature type="transmembrane region" description="Helical" evidence="11">
    <location>
        <begin position="406"/>
        <end position="423"/>
    </location>
</feature>
<name>H2AZW1_KAZAF</name>
<dbReference type="SUPFAM" id="SSF90123">
    <property type="entry name" value="ABC transporter transmembrane region"/>
    <property type="match status" value="2"/>
</dbReference>
<dbReference type="FunFam" id="1.20.1560.10:FF:000020">
    <property type="entry name" value="ABC metal ion transporter"/>
    <property type="match status" value="1"/>
</dbReference>
<feature type="transmembrane region" description="Helical" evidence="11">
    <location>
        <begin position="958"/>
        <end position="977"/>
    </location>
</feature>
<dbReference type="Pfam" id="PF24357">
    <property type="entry name" value="TMD0_ABC"/>
    <property type="match status" value="1"/>
</dbReference>
<dbReference type="Pfam" id="PF00664">
    <property type="entry name" value="ABC_membrane"/>
    <property type="match status" value="2"/>
</dbReference>
<feature type="transmembrane region" description="Helical" evidence="11">
    <location>
        <begin position="1138"/>
        <end position="1158"/>
    </location>
</feature>
<feature type="transmembrane region" description="Helical" evidence="11">
    <location>
        <begin position="73"/>
        <end position="91"/>
    </location>
</feature>
<feature type="transmembrane region" description="Helical" evidence="11">
    <location>
        <begin position="319"/>
        <end position="341"/>
    </location>
</feature>
<keyword evidence="4 11" id="KW-0812">Transmembrane</keyword>
<dbReference type="FunCoup" id="H2AZW1">
    <property type="interactions" value="188"/>
</dbReference>
<keyword evidence="3" id="KW-0926">Vacuole</keyword>
<dbReference type="Gene3D" id="1.20.1560.10">
    <property type="entry name" value="ABC transporter type 1, transmembrane domain"/>
    <property type="match status" value="2"/>
</dbReference>
<evidence type="ECO:0000313" key="15">
    <source>
        <dbReference type="Proteomes" id="UP000005220"/>
    </source>
</evidence>
<dbReference type="Gene3D" id="3.40.50.300">
    <property type="entry name" value="P-loop containing nucleotide triphosphate hydrolases"/>
    <property type="match status" value="2"/>
</dbReference>
<dbReference type="PROSITE" id="PS00211">
    <property type="entry name" value="ABC_TRANSPORTER_1"/>
    <property type="match status" value="2"/>
</dbReference>
<feature type="transmembrane region" description="Helical" evidence="11">
    <location>
        <begin position="176"/>
        <end position="193"/>
    </location>
</feature>
<evidence type="ECO:0000256" key="8">
    <source>
        <dbReference type="ARBA" id="ARBA00022989"/>
    </source>
</evidence>
<sequence length="1536" mass="172864">MNSISCPYGYRPYPGPSINALNPCFLALCSSVQSVFFIMVGFIQLVKLFRTRKCPPDVHFGMFKFRKLSRRHILHLSSICFQITLVLLQLFEVLYSESYPPIIVWALSLKFLFTLCVSLPTQYLEYFKSICSIGNQLFYYFIEIFFLLFQVVQRSAHNPDDRFNVIKGNVGQVTDILLLLNTAGIFLYDVAFYESAPEIRCYYEKNNWYPEVHIFANLTYTWMNKLIVETYNNGKLKDPENLPLPPIDLDIRSISDNFQSKWENEKWNGSSSLLKAILKTFGLTMLGAMFFETIKDLLSIVEAQLLRLFIMCFNTDASLYYPVLHGVFIAVALFLTSVVSTMLNNRFYIIIFQAGLGIRGSLMTLVYKKALNLSLAARQDFSTGDIINFSSVDVLRIQRFFENSQTIIGAPIQIVVVLFSLYFLLGNAIIAGLVMMVIMLPVNSYLSKKVKTLTKTQMKYKDARIKTITEILNSMKSIKLYAWEKPMMQKLDHVRNDLEIGNLKKIGIASNLIYFAWNCVPLLVTCSTFGIFTLISDEPLTPELVFPALSLFNILNEAIYAIPSTINTMIEVTVSLNRLKKFLLSEELDRSFIEQTGKPANEYIPAVEIENATFLWKSQAQLINSENDDSEANIETTQVALKNIDHFTASPKSLTCVIGKVGSGKTTLLKAILGQLPCISGSKESISPKLSIRGESIAYCPQEAWIMNDTIKENILFGHKFDETYYTLTVAACELLADFDILPDGDQTLVGEKGISLSGGQKARVSLARAVYSRADIYLLDDILSAVDAGVSKKIVENVLDSNSGLLRNKTVILSTNTVSVLKHSQLIYALENGIIVERGNYNDIIESANSDDESKISALLKQFDVSLAKRESSNLSLTSKSQTAIPQDSTTKSDLIEDVDNEMSSLEDVSSRRASLATLRQRPLIRKNNPERKTKLEAEKTAVGSVKMSVYITYAKACGITGVFLFFIFLILSRIFDLCETFWLKHWSEVNKNRGSNEDVWKFVAVYALIGLGSAAFNIFRTIIMLLYCSIRGSKTLHDSMAKAIIRSPVQFFETTPIGRVINRFSSDIDSVDVNLQNVFSIFFRSILDYILTVILVSVAMPWFLLFNALIMIIYFYYEKLYIVQSRELKRLTSIAYSPIISLMSETLGGQMVISAYNHSKMFKFMNIERVQYNLNVLFTFRSTNRWLSIRLQSIGAFIILCTGLLALTTLRTSSPIGSGLIGLLMSYVLQVTSALTWIVRSTVQIETNIVSVERILEYCHLPPEAEDIIDSNRVERDWPQRGSIEFKNYTTTYRANLSPVLKNISVTINPSEKVGIVGRTGAGKSTLSLALFRILEAAEGTIFIDGVDISRIGLTDLRGNMAIIPQDAQAFEGTVRSNLDPFQKHTDVELWNVIELSHLKPHVLRMAEDDNLSGNLSGLDAKINENGSNLSVGQRQLLCLARALLNQSKVLVLDEATAAVDVETDKIIQETIRTQFKDRTILTIAHRLDTIMDNDKILVLDAGGVKEFDSPKNLLSDESTLFYQLCDKGNYLKK</sequence>
<dbReference type="GO" id="GO:0000329">
    <property type="term" value="C:fungal-type vacuole membrane"/>
    <property type="evidence" value="ECO:0007669"/>
    <property type="project" value="UniProtKB-ARBA"/>
</dbReference>
<dbReference type="InterPro" id="IPR011527">
    <property type="entry name" value="ABC1_TM_dom"/>
</dbReference>
<dbReference type="PANTHER" id="PTHR24223">
    <property type="entry name" value="ATP-BINDING CASSETTE SUB-FAMILY C"/>
    <property type="match status" value="1"/>
</dbReference>
<dbReference type="FunFam" id="3.40.50.300:FF:000997">
    <property type="entry name" value="Multidrug resistance-associated protein 1"/>
    <property type="match status" value="1"/>
</dbReference>
<dbReference type="KEGG" id="kaf:KAFR_0I01300"/>
<keyword evidence="7" id="KW-0067">ATP-binding</keyword>
<dbReference type="GO" id="GO:0042144">
    <property type="term" value="P:vacuole fusion, non-autophagic"/>
    <property type="evidence" value="ECO:0007669"/>
    <property type="project" value="UniProtKB-ARBA"/>
</dbReference>
<comment type="subcellular location">
    <subcellularLocation>
        <location evidence="1">Vacuole membrane</location>
        <topology evidence="1">Multi-pass membrane protein</topology>
    </subcellularLocation>
</comment>
<dbReference type="PANTHER" id="PTHR24223:SF443">
    <property type="entry name" value="MULTIDRUG-RESISTANCE LIKE PROTEIN 1, ISOFORM I"/>
    <property type="match status" value="1"/>
</dbReference>
<dbReference type="FunFam" id="1.20.1560.10:FF:000013">
    <property type="entry name" value="ABC transporter C family member 2"/>
    <property type="match status" value="1"/>
</dbReference>
<keyword evidence="15" id="KW-1185">Reference proteome</keyword>
<dbReference type="GO" id="GO:0016887">
    <property type="term" value="F:ATP hydrolysis activity"/>
    <property type="evidence" value="ECO:0007669"/>
    <property type="project" value="InterPro"/>
</dbReference>
<dbReference type="CDD" id="cd03250">
    <property type="entry name" value="ABCC_MRP_domain1"/>
    <property type="match status" value="1"/>
</dbReference>
<dbReference type="Pfam" id="PF00005">
    <property type="entry name" value="ABC_tran"/>
    <property type="match status" value="2"/>
</dbReference>
<dbReference type="SUPFAM" id="SSF52540">
    <property type="entry name" value="P-loop containing nucleoside triphosphate hydrolases"/>
    <property type="match status" value="2"/>
</dbReference>
<dbReference type="InterPro" id="IPR003439">
    <property type="entry name" value="ABC_transporter-like_ATP-bd"/>
</dbReference>
<evidence type="ECO:0000256" key="6">
    <source>
        <dbReference type="ARBA" id="ARBA00022741"/>
    </source>
</evidence>
<protein>
    <recommendedName>
        <fullName evidence="16">Bile pigment transporter 1</fullName>
    </recommendedName>
</protein>
<gene>
    <name evidence="14" type="primary">KAFR0I01300</name>
    <name evidence="14" type="ORF">KAFR_0I01300</name>
</gene>
<dbReference type="SMART" id="SM00382">
    <property type="entry name" value="AAA"/>
    <property type="match status" value="2"/>
</dbReference>
<dbReference type="GO" id="GO:0140359">
    <property type="term" value="F:ABC-type transporter activity"/>
    <property type="evidence" value="ECO:0007669"/>
    <property type="project" value="InterPro"/>
</dbReference>
<evidence type="ECO:0000256" key="3">
    <source>
        <dbReference type="ARBA" id="ARBA00022554"/>
    </source>
</evidence>
<feature type="transmembrane region" description="Helical" evidence="11">
    <location>
        <begin position="512"/>
        <end position="532"/>
    </location>
</feature>
<evidence type="ECO:0000256" key="9">
    <source>
        <dbReference type="ARBA" id="ARBA00023136"/>
    </source>
</evidence>
<dbReference type="GeneID" id="13883548"/>
<dbReference type="CDD" id="cd18603">
    <property type="entry name" value="ABC_6TM_MRP1_2_3_6_D2_like"/>
    <property type="match status" value="1"/>
</dbReference>
<dbReference type="InParanoid" id="H2AZW1"/>
<reference evidence="14 15" key="1">
    <citation type="journal article" date="2011" name="Proc. Natl. Acad. Sci. U.S.A.">
        <title>Evolutionary erosion of yeast sex chromosomes by mating-type switching accidents.</title>
        <authorList>
            <person name="Gordon J.L."/>
            <person name="Armisen D."/>
            <person name="Proux-Wera E."/>
            <person name="Oheigeartaigh S.S."/>
            <person name="Byrne K.P."/>
            <person name="Wolfe K.H."/>
        </authorList>
    </citation>
    <scope>NUCLEOTIDE SEQUENCE [LARGE SCALE GENOMIC DNA]</scope>
    <source>
        <strain evidence="15">ATCC 22294 / BCRC 22015 / CBS 2517 / CECT 1963 / NBRC 1671 / NRRL Y-8276</strain>
    </source>
</reference>
<dbReference type="InterPro" id="IPR036640">
    <property type="entry name" value="ABC1_TM_sf"/>
</dbReference>
<dbReference type="InterPro" id="IPR003593">
    <property type="entry name" value="AAA+_ATPase"/>
</dbReference>
<evidence type="ECO:0000256" key="5">
    <source>
        <dbReference type="ARBA" id="ARBA00022737"/>
    </source>
</evidence>
<accession>H2AZW1</accession>
<feature type="transmembrane region" description="Helical" evidence="11">
    <location>
        <begin position="429"/>
        <end position="446"/>
    </location>
</feature>
<dbReference type="InterPro" id="IPR050173">
    <property type="entry name" value="ABC_transporter_C-like"/>
</dbReference>
<evidence type="ECO:0000259" key="12">
    <source>
        <dbReference type="PROSITE" id="PS50893"/>
    </source>
</evidence>